<name>A0ACB6V7Z6_9ASCO</name>
<protein>
    <submittedName>
        <fullName evidence="1">Uncharacterized protein</fullName>
    </submittedName>
</protein>
<comment type="caution">
    <text evidence="1">The sequence shown here is derived from an EMBL/GenBank/DDBJ whole genome shotgun (WGS) entry which is preliminary data.</text>
</comment>
<dbReference type="EMBL" id="QVQA01000016">
    <property type="protein sequence ID" value="KAF5100933.1"/>
    <property type="molecule type" value="Genomic_DNA"/>
</dbReference>
<dbReference type="Proteomes" id="UP000744676">
    <property type="component" value="Unassembled WGS sequence"/>
</dbReference>
<sequence>MPFQSINARPAAAPSKEPSAEPSNSKETTPTSQEEPKSETRQGSVSSASSSKNGDASKAGSEKSAGALWNSVMSNPTQYGRQKSADTGKRSHHRAYQTLHTGSKIKHLKKKDGEPLWRIDIQYDFLAYIFHNEQKVFTNTYKNAKGFTFADIYIDAMARSSKTSRVLCEKLIGHRDAALNMAMVCLLVNIGRMNTTLNFFLEMRAQLRTYHPIPSLQTYSDQSDYKQLQDAPRLKSILKGACEDRREPGTFSELAEIGRTNPINLVFLVSTFASKVQDRFFVSPYEFHDLIMNECLTSESRGRVFLWLMWAYLETDLSSEKLKQNPFGFGQNGGLSIPELVKMTPEEQEKENIDTPDEVAFGKAMKKERASYLNNTNYTSSQSVVTASSNVKARPRTATRKIEETNGEFVDSFFETDSEKRAKAEKAAAPMRLRLILKGPNKGSVQPSKDLSSTAKAQNAQRISRCQKEMKKLVKRMDREKRKARIQEGALRREWNRTKNLDPLYNSDRSEDEYSDDEHRKNDASENGSVKDDHLHKNGNGSIHNRYKPFSNDYGEEDYSLAQTFRRTIRRTQRWAPATKPLIKVASDIKAEIRNDLLEREKAEALIYERQFEEERIELEEKAKEKGIIIEYPEVGKDKKNDDEKKKVTRKRAKVPKPAKEPAAKKTKTKAAKAESTPTAAATAPTTAAAPPITALVSPAVAVPASAPTTVTPPAAPAATVQAAPAVASVPLSSETSKPHSPSVMSLGNLLD</sequence>
<gene>
    <name evidence="1" type="ORF">D0Z00_001064</name>
</gene>
<accession>A0ACB6V7Z6</accession>
<organism evidence="1 2">
    <name type="scientific">Geotrichum galactomycetum</name>
    <dbReference type="NCBI Taxonomy" id="27317"/>
    <lineage>
        <taxon>Eukaryota</taxon>
        <taxon>Fungi</taxon>
        <taxon>Dikarya</taxon>
        <taxon>Ascomycota</taxon>
        <taxon>Saccharomycotina</taxon>
        <taxon>Dipodascomycetes</taxon>
        <taxon>Dipodascales</taxon>
        <taxon>Dipodascaceae</taxon>
        <taxon>Geotrichum</taxon>
    </lineage>
</organism>
<keyword evidence="2" id="KW-1185">Reference proteome</keyword>
<evidence type="ECO:0000313" key="2">
    <source>
        <dbReference type="Proteomes" id="UP000744676"/>
    </source>
</evidence>
<proteinExistence type="predicted"/>
<reference evidence="1 2" key="1">
    <citation type="journal article" date="2020" name="Front. Microbiol.">
        <title>Phenotypic and Genetic Characterization of the Cheese Ripening Yeast Geotrichum candidum.</title>
        <authorList>
            <person name="Perkins V."/>
            <person name="Vignola S."/>
            <person name="Lessard M.H."/>
            <person name="Plante P.L."/>
            <person name="Corbeil J."/>
            <person name="Dugat-Bony E."/>
            <person name="Frenette M."/>
            <person name="Labrie S."/>
        </authorList>
    </citation>
    <scope>NUCLEOTIDE SEQUENCE [LARGE SCALE GENOMIC DNA]</scope>
    <source>
        <strain evidence="1 2">LMA-1147</strain>
    </source>
</reference>
<evidence type="ECO:0000313" key="1">
    <source>
        <dbReference type="EMBL" id="KAF5100933.1"/>
    </source>
</evidence>